<dbReference type="SUPFAM" id="SSF53041">
    <property type="entry name" value="Resolvase-like"/>
    <property type="match status" value="1"/>
</dbReference>
<dbReference type="Pfam" id="PF00239">
    <property type="entry name" value="Resolvase"/>
    <property type="match status" value="1"/>
</dbReference>
<evidence type="ECO:0000259" key="1">
    <source>
        <dbReference type="PROSITE" id="PS51736"/>
    </source>
</evidence>
<dbReference type="Pfam" id="PF13408">
    <property type="entry name" value="Zn_ribbon_recom"/>
    <property type="match status" value="1"/>
</dbReference>
<dbReference type="InterPro" id="IPR011109">
    <property type="entry name" value="DNA_bind_recombinase_dom"/>
</dbReference>
<dbReference type="Proteomes" id="UP001379533">
    <property type="component" value="Chromosome"/>
</dbReference>
<feature type="domain" description="Recombinase" evidence="2">
    <location>
        <begin position="180"/>
        <end position="294"/>
    </location>
</feature>
<dbReference type="Pfam" id="PF07508">
    <property type="entry name" value="Recombinase"/>
    <property type="match status" value="1"/>
</dbReference>
<reference evidence="3 4" key="1">
    <citation type="submission" date="2021-12" db="EMBL/GenBank/DDBJ databases">
        <title>Discovery of the Pendulisporaceae a myxobacterial family with distinct sporulation behavior and unique specialized metabolism.</title>
        <authorList>
            <person name="Garcia R."/>
            <person name="Popoff A."/>
            <person name="Bader C.D."/>
            <person name="Loehr J."/>
            <person name="Walesch S."/>
            <person name="Walt C."/>
            <person name="Boldt J."/>
            <person name="Bunk B."/>
            <person name="Haeckl F.J.F.P.J."/>
            <person name="Gunesch A.P."/>
            <person name="Birkelbach J."/>
            <person name="Nuebel U."/>
            <person name="Pietschmann T."/>
            <person name="Bach T."/>
            <person name="Mueller R."/>
        </authorList>
    </citation>
    <scope>NUCLEOTIDE SEQUENCE [LARGE SCALE GENOMIC DNA]</scope>
    <source>
        <strain evidence="3 4">MSr12523</strain>
    </source>
</reference>
<dbReference type="PANTHER" id="PTHR30461:SF23">
    <property type="entry name" value="DNA RECOMBINASE-RELATED"/>
    <property type="match status" value="1"/>
</dbReference>
<proteinExistence type="predicted"/>
<evidence type="ECO:0000313" key="4">
    <source>
        <dbReference type="Proteomes" id="UP001379533"/>
    </source>
</evidence>
<dbReference type="PROSITE" id="PS51737">
    <property type="entry name" value="RECOMBINASE_DNA_BIND"/>
    <property type="match status" value="1"/>
</dbReference>
<dbReference type="Gene3D" id="3.40.50.1390">
    <property type="entry name" value="Resolvase, N-terminal catalytic domain"/>
    <property type="match status" value="1"/>
</dbReference>
<protein>
    <submittedName>
        <fullName evidence="3">Recombinase family protein</fullName>
    </submittedName>
</protein>
<feature type="domain" description="Resolvase/invertase-type recombinase catalytic" evidence="1">
    <location>
        <begin position="21"/>
        <end position="172"/>
    </location>
</feature>
<gene>
    <name evidence="3" type="ORF">LZC95_49995</name>
</gene>
<dbReference type="PANTHER" id="PTHR30461">
    <property type="entry name" value="DNA-INVERTASE FROM LAMBDOID PROPHAGE"/>
    <property type="match status" value="1"/>
</dbReference>
<dbReference type="InterPro" id="IPR025827">
    <property type="entry name" value="Zn_ribbon_recom_dom"/>
</dbReference>
<name>A0ABZ2KB07_9BACT</name>
<evidence type="ECO:0000313" key="3">
    <source>
        <dbReference type="EMBL" id="WXA94538.1"/>
    </source>
</evidence>
<dbReference type="InterPro" id="IPR036162">
    <property type="entry name" value="Resolvase-like_N_sf"/>
</dbReference>
<dbReference type="PROSITE" id="PS51736">
    <property type="entry name" value="RECOMBINASES_3"/>
    <property type="match status" value="1"/>
</dbReference>
<dbReference type="CDD" id="cd00338">
    <property type="entry name" value="Ser_Recombinase"/>
    <property type="match status" value="1"/>
</dbReference>
<dbReference type="InterPro" id="IPR006119">
    <property type="entry name" value="Resolv_N"/>
</dbReference>
<dbReference type="EMBL" id="CP089982">
    <property type="protein sequence ID" value="WXA94538.1"/>
    <property type="molecule type" value="Genomic_DNA"/>
</dbReference>
<dbReference type="InterPro" id="IPR050639">
    <property type="entry name" value="SSR_resolvase"/>
</dbReference>
<evidence type="ECO:0000259" key="2">
    <source>
        <dbReference type="PROSITE" id="PS51737"/>
    </source>
</evidence>
<dbReference type="Gene3D" id="3.90.1750.20">
    <property type="entry name" value="Putative Large Serine Recombinase, Chain B, Domain 2"/>
    <property type="match status" value="1"/>
</dbReference>
<accession>A0ABZ2KB07</accession>
<organism evidence="3 4">
    <name type="scientific">Pendulispora brunnea</name>
    <dbReference type="NCBI Taxonomy" id="2905690"/>
    <lineage>
        <taxon>Bacteria</taxon>
        <taxon>Pseudomonadati</taxon>
        <taxon>Myxococcota</taxon>
        <taxon>Myxococcia</taxon>
        <taxon>Myxococcales</taxon>
        <taxon>Sorangiineae</taxon>
        <taxon>Pendulisporaceae</taxon>
        <taxon>Pendulispora</taxon>
    </lineage>
</organism>
<dbReference type="SMART" id="SM00857">
    <property type="entry name" value="Resolvase"/>
    <property type="match status" value="1"/>
</dbReference>
<sequence length="516" mass="57814">MAKTAKVRAASVAEGVRAPKRAAIYTRKSTRHRLDIEFTTLQNQREMCEAHVRRQGWTLVTPDLPYEDPAYSAGSEARPAYQRLLADVEAGKVDVVVVYKIDRFSRSLRDFLNVMARFKELGIDFVIITQNFDSGSAMGRLTLNMLMSFAQYEREIDSERTKDKIYGARRHGRWTGGPPPLGYDLRERRLHVNVFEAATVLEIYESYLRHGSLLRIIEDLNARGRAPKAYTKKDGQLGGAKAWTVANVLRVLRNTVYLGKIPHGDELFDGIHEAIVPAETFARVQARLGGNRGSVRSAQGGYLLRGLLRCGLCEAAMSPATAHKGGREYRYYRCIRRDHQGGRACARKPVSAPDVEQLVVEQLRASVHNADIVRELTTAVGERLVAERERLTRESLLLPAEIARLRSQTRDLIDSLGSVGEAARVVIVERIEELARHADASQTRLEAVSEGLDRLSEARADADWVGTVIKDFDRLWGHMNAENRERLVRALITRVVVAQDSLRIELVDPGEVSNAA</sequence>
<dbReference type="InterPro" id="IPR038109">
    <property type="entry name" value="DNA_bind_recomb_sf"/>
</dbReference>
<keyword evidence="4" id="KW-1185">Reference proteome</keyword>
<dbReference type="RefSeq" id="WP_394845147.1">
    <property type="nucleotide sequence ID" value="NZ_CP089982.1"/>
</dbReference>